<sequence length="119" mass="13704">MTYVSDLRDLYRKTQLTIRQFGSCTFASSEHLHVEFVCYGALVFYVAMPREPYSSLSVSHIYGPDGNSSHVLLGHDLTFVENTEEAFSAAFEVVREFSRLRLPDKYLEAWEAAEQRKRS</sequence>
<dbReference type="Proteomes" id="UP000586095">
    <property type="component" value="Unassembled WGS sequence"/>
</dbReference>
<gene>
    <name evidence="1" type="ORF">BJ960_000598</name>
</gene>
<keyword evidence="2" id="KW-1185">Reference proteome</keyword>
<proteinExistence type="predicted"/>
<dbReference type="EMBL" id="JACCBD010000001">
    <property type="protein sequence ID" value="NYD25795.1"/>
    <property type="molecule type" value="Genomic_DNA"/>
</dbReference>
<name>A0A852R2D5_9MICO</name>
<protein>
    <submittedName>
        <fullName evidence="1">Uncharacterized protein</fullName>
    </submittedName>
</protein>
<reference evidence="1 2" key="1">
    <citation type="submission" date="2020-07" db="EMBL/GenBank/DDBJ databases">
        <title>Sequencing the genomes of 1000 actinobacteria strains.</title>
        <authorList>
            <person name="Klenk H.-P."/>
        </authorList>
    </citation>
    <scope>NUCLEOTIDE SEQUENCE [LARGE SCALE GENOMIC DNA]</scope>
    <source>
        <strain evidence="1 2">DSM 17380</strain>
    </source>
</reference>
<comment type="caution">
    <text evidence="1">The sequence shown here is derived from an EMBL/GenBank/DDBJ whole genome shotgun (WGS) entry which is preliminary data.</text>
</comment>
<accession>A0A852R2D5</accession>
<evidence type="ECO:0000313" key="1">
    <source>
        <dbReference type="EMBL" id="NYD25795.1"/>
    </source>
</evidence>
<evidence type="ECO:0000313" key="2">
    <source>
        <dbReference type="Proteomes" id="UP000586095"/>
    </source>
</evidence>
<dbReference type="AlphaFoldDB" id="A0A852R2D5"/>
<organism evidence="1 2">
    <name type="scientific">Leucobacter aridicollis</name>
    <dbReference type="NCBI Taxonomy" id="283878"/>
    <lineage>
        <taxon>Bacteria</taxon>
        <taxon>Bacillati</taxon>
        <taxon>Actinomycetota</taxon>
        <taxon>Actinomycetes</taxon>
        <taxon>Micrococcales</taxon>
        <taxon>Microbacteriaceae</taxon>
        <taxon>Leucobacter</taxon>
    </lineage>
</organism>
<dbReference type="RefSeq" id="WP_121075922.1">
    <property type="nucleotide sequence ID" value="NZ_BAAALZ010000002.1"/>
</dbReference>